<feature type="domain" description="Gfo/Idh/MocA-like oxidoreductase N-terminal" evidence="3">
    <location>
        <begin position="10"/>
        <end position="128"/>
    </location>
</feature>
<comment type="caution">
    <text evidence="4">The sequence shown here is derived from an EMBL/GenBank/DDBJ whole genome shotgun (WGS) entry which is preliminary data.</text>
</comment>
<dbReference type="Gene3D" id="3.40.50.720">
    <property type="entry name" value="NAD(P)-binding Rossmann-like Domain"/>
    <property type="match status" value="1"/>
</dbReference>
<keyword evidence="5" id="KW-1185">Reference proteome</keyword>
<dbReference type="InterPro" id="IPR050984">
    <property type="entry name" value="Gfo/Idh/MocA_domain"/>
</dbReference>
<evidence type="ECO:0000256" key="2">
    <source>
        <dbReference type="ARBA" id="ARBA00023002"/>
    </source>
</evidence>
<organism evidence="4 5">
    <name type="scientific">Aetokthonos hydrillicola Thurmond2011</name>
    <dbReference type="NCBI Taxonomy" id="2712845"/>
    <lineage>
        <taxon>Bacteria</taxon>
        <taxon>Bacillati</taxon>
        <taxon>Cyanobacteriota</taxon>
        <taxon>Cyanophyceae</taxon>
        <taxon>Nostocales</taxon>
        <taxon>Hapalosiphonaceae</taxon>
        <taxon>Aetokthonos</taxon>
    </lineage>
</organism>
<dbReference type="EMBL" id="JAALHA020000009">
    <property type="protein sequence ID" value="MDR9896867.1"/>
    <property type="molecule type" value="Genomic_DNA"/>
</dbReference>
<dbReference type="SUPFAM" id="SSF51735">
    <property type="entry name" value="NAD(P)-binding Rossmann-fold domains"/>
    <property type="match status" value="1"/>
</dbReference>
<dbReference type="GO" id="GO:0016491">
    <property type="term" value="F:oxidoreductase activity"/>
    <property type="evidence" value="ECO:0007669"/>
    <property type="project" value="UniProtKB-KW"/>
</dbReference>
<dbReference type="PANTHER" id="PTHR22604:SF105">
    <property type="entry name" value="TRANS-1,2-DIHYDROBENZENE-1,2-DIOL DEHYDROGENASE"/>
    <property type="match status" value="1"/>
</dbReference>
<dbReference type="RefSeq" id="WP_310834024.1">
    <property type="nucleotide sequence ID" value="NZ_JAALHA020000009.1"/>
</dbReference>
<dbReference type="AlphaFoldDB" id="A0AAP5MAJ1"/>
<dbReference type="Proteomes" id="UP000667802">
    <property type="component" value="Unassembled WGS sequence"/>
</dbReference>
<proteinExistence type="inferred from homology"/>
<comment type="similarity">
    <text evidence="1">Belongs to the Gfo/Idh/MocA family.</text>
</comment>
<dbReference type="GO" id="GO:0000166">
    <property type="term" value="F:nucleotide binding"/>
    <property type="evidence" value="ECO:0007669"/>
    <property type="project" value="InterPro"/>
</dbReference>
<evidence type="ECO:0000256" key="1">
    <source>
        <dbReference type="ARBA" id="ARBA00010928"/>
    </source>
</evidence>
<name>A0AAP5MAJ1_9CYAN</name>
<feature type="non-terminal residue" evidence="4">
    <location>
        <position position="204"/>
    </location>
</feature>
<dbReference type="Pfam" id="PF01408">
    <property type="entry name" value="GFO_IDH_MocA"/>
    <property type="match status" value="1"/>
</dbReference>
<dbReference type="InterPro" id="IPR036291">
    <property type="entry name" value="NAD(P)-bd_dom_sf"/>
</dbReference>
<reference evidence="5" key="1">
    <citation type="journal article" date="2021" name="Science">
        <title>Hunting the eagle killer: A cyanobacterial neurotoxin causes vacuolar myelinopathy.</title>
        <authorList>
            <person name="Breinlinger S."/>
            <person name="Phillips T.J."/>
            <person name="Haram B.N."/>
            <person name="Mares J."/>
            <person name="Martinez Yerena J.A."/>
            <person name="Hrouzek P."/>
            <person name="Sobotka R."/>
            <person name="Henderson W.M."/>
            <person name="Schmieder P."/>
            <person name="Williams S.M."/>
            <person name="Lauderdale J.D."/>
            <person name="Wilde H.D."/>
            <person name="Gerrin W."/>
            <person name="Kust A."/>
            <person name="Washington J.W."/>
            <person name="Wagner C."/>
            <person name="Geier B."/>
            <person name="Liebeke M."/>
            <person name="Enke H."/>
            <person name="Niedermeyer T.H.J."/>
            <person name="Wilde S.B."/>
        </authorList>
    </citation>
    <scope>NUCLEOTIDE SEQUENCE [LARGE SCALE GENOMIC DNA]</scope>
    <source>
        <strain evidence="5">Thurmond2011</strain>
    </source>
</reference>
<gene>
    <name evidence="4" type="ORF">G7B40_020190</name>
</gene>
<protein>
    <submittedName>
        <fullName evidence="4">Gfo/Idh/MocA family oxidoreductase</fullName>
    </submittedName>
</protein>
<dbReference type="Gene3D" id="3.30.360.10">
    <property type="entry name" value="Dihydrodipicolinate Reductase, domain 2"/>
    <property type="match status" value="1"/>
</dbReference>
<keyword evidence="2" id="KW-0560">Oxidoreductase</keyword>
<evidence type="ECO:0000313" key="5">
    <source>
        <dbReference type="Proteomes" id="UP000667802"/>
    </source>
</evidence>
<sequence length="204" mass="22208">MNQRQQRRLHWGVMGGAWINCLFIPGLKTANNAILMAIASRNQTKAEAIAAQYDVPKSYGNYAALLTDPEIEAVYIPLPNTLHIEWAMRAIAAGKHVLVEKPLALEPNAITQLEKMSKSAGVLAMEGFMYRFHPQHTRVKMLIDSGAIGELMAVRATFAFPVSGVNAGSIQIQGRNLTIQDGSLILIQNQGSQAAGAIRINTSE</sequence>
<dbReference type="PANTHER" id="PTHR22604">
    <property type="entry name" value="OXIDOREDUCTASES"/>
    <property type="match status" value="1"/>
</dbReference>
<accession>A0AAP5MAJ1</accession>
<dbReference type="InterPro" id="IPR000683">
    <property type="entry name" value="Gfo/Idh/MocA-like_OxRdtase_N"/>
</dbReference>
<evidence type="ECO:0000259" key="3">
    <source>
        <dbReference type="Pfam" id="PF01408"/>
    </source>
</evidence>
<evidence type="ECO:0000313" key="4">
    <source>
        <dbReference type="EMBL" id="MDR9896867.1"/>
    </source>
</evidence>